<dbReference type="STRING" id="1797110.A3841_16055"/>
<name>A0A1Q5PCC6_9BACT</name>
<dbReference type="RefSeq" id="WP_073851994.1">
    <property type="nucleotide sequence ID" value="NZ_LVWA01000005.1"/>
</dbReference>
<keyword evidence="2" id="KW-0472">Membrane</keyword>
<organism evidence="4 5">
    <name type="scientific">Pontibacter flavimaris</name>
    <dbReference type="NCBI Taxonomy" id="1797110"/>
    <lineage>
        <taxon>Bacteria</taxon>
        <taxon>Pseudomonadati</taxon>
        <taxon>Bacteroidota</taxon>
        <taxon>Cytophagia</taxon>
        <taxon>Cytophagales</taxon>
        <taxon>Hymenobacteraceae</taxon>
        <taxon>Pontibacter</taxon>
    </lineage>
</organism>
<keyword evidence="5" id="KW-1185">Reference proteome</keyword>
<keyword evidence="2" id="KW-1133">Transmembrane helix</keyword>
<feature type="domain" description="Bacterial sugar transferase" evidence="3">
    <location>
        <begin position="10"/>
        <end position="185"/>
    </location>
</feature>
<dbReference type="EMBL" id="LVWA01000005">
    <property type="protein sequence ID" value="OKL39888.1"/>
    <property type="molecule type" value="Genomic_DNA"/>
</dbReference>
<dbReference type="PANTHER" id="PTHR30576:SF8">
    <property type="entry name" value="UNDECAPRENYL-PHOSPHATE GALACTOSE PHOSPHOTRANSFERASE"/>
    <property type="match status" value="1"/>
</dbReference>
<evidence type="ECO:0000259" key="3">
    <source>
        <dbReference type="Pfam" id="PF02397"/>
    </source>
</evidence>
<evidence type="ECO:0000256" key="2">
    <source>
        <dbReference type="SAM" id="Phobius"/>
    </source>
</evidence>
<dbReference type="InterPro" id="IPR003362">
    <property type="entry name" value="Bact_transf"/>
</dbReference>
<reference evidence="4 5" key="1">
    <citation type="submission" date="2016-03" db="EMBL/GenBank/DDBJ databases">
        <title>Genome sequence of Pontibacter sp. nov., of the family cytophagaceae, isolated from marine sediment of the Yellow Sea, China.</title>
        <authorList>
            <person name="Zhang G."/>
            <person name="Zhang R."/>
        </authorList>
    </citation>
    <scope>NUCLEOTIDE SEQUENCE [LARGE SCALE GENOMIC DNA]</scope>
    <source>
        <strain evidence="4 5">S10-8</strain>
    </source>
</reference>
<feature type="transmembrane region" description="Helical" evidence="2">
    <location>
        <begin position="12"/>
        <end position="39"/>
    </location>
</feature>
<dbReference type="Pfam" id="PF02397">
    <property type="entry name" value="Bac_transf"/>
    <property type="match status" value="1"/>
</dbReference>
<keyword evidence="2" id="KW-0812">Transmembrane</keyword>
<proteinExistence type="inferred from homology"/>
<dbReference type="GO" id="GO:0016780">
    <property type="term" value="F:phosphotransferase activity, for other substituted phosphate groups"/>
    <property type="evidence" value="ECO:0007669"/>
    <property type="project" value="TreeGrafter"/>
</dbReference>
<sequence length="205" mass="23762">MNWLYRNFLKRILDFILSLTAFIMLLPVFLVVTGLLYFANHGKPFFLQPRPGRNGKIFRVIKYKTMNDQKDPQGNLLPDELRLTPVGAFVRKTSLDEIPQLLNVIKGDMSLIGPRPLLVEYLPLYNEVQQRRHEVRPGITGWAQVNGRNAISWDAKFTYDVWYVDNMSPWLDLKIIFLTIFKIFKSEGISAEGVATMPKFQGNER</sequence>
<dbReference type="AlphaFoldDB" id="A0A1Q5PCC6"/>
<evidence type="ECO:0000313" key="4">
    <source>
        <dbReference type="EMBL" id="OKL39888.1"/>
    </source>
</evidence>
<dbReference type="PANTHER" id="PTHR30576">
    <property type="entry name" value="COLANIC BIOSYNTHESIS UDP-GLUCOSE LIPID CARRIER TRANSFERASE"/>
    <property type="match status" value="1"/>
</dbReference>
<dbReference type="Proteomes" id="UP000186551">
    <property type="component" value="Unassembled WGS sequence"/>
</dbReference>
<gene>
    <name evidence="4" type="ORF">A3841_16055</name>
</gene>
<comment type="similarity">
    <text evidence="1">Belongs to the bacterial sugar transferase family.</text>
</comment>
<keyword evidence="4" id="KW-0808">Transferase</keyword>
<comment type="caution">
    <text evidence="4">The sequence shown here is derived from an EMBL/GenBank/DDBJ whole genome shotgun (WGS) entry which is preliminary data.</text>
</comment>
<accession>A0A1Q5PCC6</accession>
<evidence type="ECO:0000256" key="1">
    <source>
        <dbReference type="ARBA" id="ARBA00006464"/>
    </source>
</evidence>
<evidence type="ECO:0000313" key="5">
    <source>
        <dbReference type="Proteomes" id="UP000186551"/>
    </source>
</evidence>
<dbReference type="OrthoDB" id="9808602at2"/>
<protein>
    <submittedName>
        <fullName evidence="4">UDP-galactose phosphate transferase</fullName>
    </submittedName>
</protein>